<dbReference type="OrthoDB" id="418242at2759"/>
<dbReference type="Proteomes" id="UP000243498">
    <property type="component" value="Unassembled WGS sequence"/>
</dbReference>
<dbReference type="Gene3D" id="1.25.10.10">
    <property type="entry name" value="Leucine-rich Repeat Variant"/>
    <property type="match status" value="1"/>
</dbReference>
<dbReference type="GO" id="GO:0071169">
    <property type="term" value="P:establishment of protein localization to chromatin"/>
    <property type="evidence" value="ECO:0007669"/>
    <property type="project" value="TreeGrafter"/>
</dbReference>
<feature type="domain" description="Sister chromatid cohesion C-terminal" evidence="8">
    <location>
        <begin position="1458"/>
        <end position="1643"/>
    </location>
</feature>
<feature type="compositionally biased region" description="Polar residues" evidence="7">
    <location>
        <begin position="145"/>
        <end position="158"/>
    </location>
</feature>
<dbReference type="GO" id="GO:0090694">
    <property type="term" value="C:Scc2-Scc4 cohesin loading complex"/>
    <property type="evidence" value="ECO:0007669"/>
    <property type="project" value="TreeGrafter"/>
</dbReference>
<feature type="compositionally biased region" description="Acidic residues" evidence="7">
    <location>
        <begin position="1862"/>
        <end position="1873"/>
    </location>
</feature>
<dbReference type="GO" id="GO:0034087">
    <property type="term" value="P:establishment of mitotic sister chromatid cohesion"/>
    <property type="evidence" value="ECO:0007669"/>
    <property type="project" value="TreeGrafter"/>
</dbReference>
<evidence type="ECO:0000256" key="4">
    <source>
        <dbReference type="ARBA" id="ARBA00023242"/>
    </source>
</evidence>
<evidence type="ECO:0000256" key="2">
    <source>
        <dbReference type="ARBA" id="ARBA00009252"/>
    </source>
</evidence>
<keyword evidence="5 6" id="KW-0131">Cell cycle</keyword>
<comment type="subcellular location">
    <subcellularLocation>
        <location evidence="1 6">Nucleus</location>
    </subcellularLocation>
</comment>
<dbReference type="InterPro" id="IPR011989">
    <property type="entry name" value="ARM-like"/>
</dbReference>
<evidence type="ECO:0000256" key="6">
    <source>
        <dbReference type="RuleBase" id="RU364107"/>
    </source>
</evidence>
<dbReference type="OMA" id="GSTDWPA"/>
<comment type="caution">
    <text evidence="9">The sequence shown here is derived from an EMBL/GenBank/DDBJ whole genome shotgun (WGS) entry which is preliminary data.</text>
</comment>
<dbReference type="Pfam" id="PF12765">
    <property type="entry name" value="Cohesin_HEAT"/>
    <property type="match status" value="1"/>
</dbReference>
<accession>A0A167H7V8</accession>
<comment type="similarity">
    <text evidence="2 6">Belongs to the SCC2/Nipped-B family.</text>
</comment>
<feature type="region of interest" description="Disordered" evidence="7">
    <location>
        <begin position="1669"/>
        <end position="1692"/>
    </location>
</feature>
<feature type="region of interest" description="Disordered" evidence="7">
    <location>
        <begin position="136"/>
        <end position="158"/>
    </location>
</feature>
<dbReference type="FunFam" id="1.25.10.10:FF:000494">
    <property type="entry name" value="Sister chromatid cohesion protein"/>
    <property type="match status" value="1"/>
</dbReference>
<evidence type="ECO:0000256" key="1">
    <source>
        <dbReference type="ARBA" id="ARBA00004123"/>
    </source>
</evidence>
<evidence type="ECO:0000313" key="10">
    <source>
        <dbReference type="Proteomes" id="UP000243498"/>
    </source>
</evidence>
<proteinExistence type="inferred from homology"/>
<evidence type="ECO:0000256" key="7">
    <source>
        <dbReference type="SAM" id="MobiDB-lite"/>
    </source>
</evidence>
<sequence>MNNMAPYTVNGPKNGFKSVQGPGEQNNGISRPFTLQESLPYSPQTSTVPFLPGKNLRFLAILAMYLMGLRETDTKLDIIPDPSVGSGSPSLRISDLFSTEDFDRVNQEATSQPNGAKNLKQTVDHVLHDLKPSKRTQYKFPSMPNRAQSKSASTHTRSISQNLTPIAKAVYERVGSFFKATKATTSSPKLVNGEAEQLSRLGAESISQSPTIHVQPQIPATNHAESGKANIEVAIPTKQSFDRSQYTEIPYNHSDQNIITPHDQLIVEAKQYSQSNLLTAKSSIVVNNSGLSIELPTSGINRADYQEFKVAPDAPENLSVRKKERQNFGDGQGLIGAGLDQRQRGEAALDALDSLMRQVFSAVGGALVMEPGLEHIVTLTTDQEAAMTAVTQQKMHTAIQKVIGLRSFNSVPLENLIRVMKLSDASMKQAEGLDIRLDESWDEAAVESWIQQLGELETALKAARTCLRIMSGCREDRQLYSEAVITKCVNIFKAVTEDIIMPLVELRNSGNSGGLFKLVQKHKKAVASIFVCCQKLSALLAELITKIELSETVINTLEFTASKLIFVENAYFEKDSAIGMQKFDGIRSVAMDMLCQIFLIKPEQRQGIIDDILTSLEKLPVGKLSSRQFKLADGGSIQPVSALIMRLVQASSGRIGGGNSAGQGSSIRAVDADEIGANGEDDQPLKRNQATATILSEEQGAQQPAVAIQELEGVAAPLIDAAARNASYVINFMVKRAMGSTKSGDTPYRNLLDLFVDDFTTCLDLPDWPSAELLLRLLMVMMVQLFEAPKTAAPAKNMALELLGSMSAAISRLRSHVKKSASTFISNDSGEYSQYLSELATHCLEQRCPMENIIVWAGPYRGVLEYLQERSSEDPHLSSAVSFLISDWATRTHTTYDSIQDNDSEGDRELGRLAFRLRMMIEDRQWLASEYTFKAVTTSQAKFAFSIILLRSPFCESFGKILNILLGSMASDQATVRSKSLKSVNQVLETDPSILDGDSTVIQLILDCASDSSTQVRDSALGLLGSCISMRPVLEASLTPKIIDRFQDAGVGVRKRAMKLARDIYLRNRGKGLRSAIANGLLRRIQDPDEGVRDLARQMIEEVWFAPFYTNESTASFETSLAEHVSLVIQTVKGGTVTDILDKVFQTILKPGGKSLDGPFGVCSRLVGIMFGLIDNPELEDSTVPSGRDALQVLTIFAKADPKLFNFEQIKLLKTQLASFTGADELAAFRAVTVIYKRVLPQLPNVHTEFLADVRLQLLKGIGKISSRGAMDDLISCAHTVCGLLKDFAPLGNVVASSLMGVQKLSKGPLDAKRLNQVAAYSLIAGSIGKHCDLDKQARIFRDKFPGWKGESVLKLIVDILAPFSSPQQPLDLRKASIEAIGLVCQSWPRNYDLVKVYTAFQQVFQDRIAVLESMILRSFKEFLVTEEKRSEAAAEAPKEKNKELTVMGGTNFDDVASGATQRFLKDITRIALSSQDEHAFLAMEVLGSINRQGLTHPKETGVTLITLQTSANRKLAELAYMEHRSLHEKHETVLEREYVKAVQSAYNYQRDIVKDSHGATTDPFQSKLHLLMEVLKISKMKNRQRFLEKFVGQADFELGKLNVKDEMPHQLDFARFIAENLAFFEYHSIGELQTTVNTIEKMVASTGATVAQAIESEVFNVRMDMDQQEQTQVPLEGSGESSGAQPDAPPPVIPAPVLSVEPQRLRQLTAGSIILLSLWEVRTHLRRLFGMGTNRHDSRAKALAKDLNKTPLKVQGVHGERVWEEIASHMNGLSSQESMIQKCKAFVELMNVDKEFKVAEEEDDMDVGGPSTPSEGEEEEEGGDRGRKRKATGTPGGRKKRARSGSQTRKRGRPRKQSVEQSDDGEFDGDWI</sequence>
<feature type="region of interest" description="Disordered" evidence="7">
    <location>
        <begin position="1798"/>
        <end position="1873"/>
    </location>
</feature>
<keyword evidence="4 6" id="KW-0539">Nucleus</keyword>
<dbReference type="GO" id="GO:0003682">
    <property type="term" value="F:chromatin binding"/>
    <property type="evidence" value="ECO:0007669"/>
    <property type="project" value="TreeGrafter"/>
</dbReference>
<name>A0A167H7V8_METRR</name>
<dbReference type="GO" id="GO:0140588">
    <property type="term" value="P:chromatin looping"/>
    <property type="evidence" value="ECO:0007669"/>
    <property type="project" value="InterPro"/>
</dbReference>
<dbReference type="SUPFAM" id="SSF48371">
    <property type="entry name" value="ARM repeat"/>
    <property type="match status" value="1"/>
</dbReference>
<reference evidence="9 10" key="1">
    <citation type="journal article" date="2016" name="Genome Biol. Evol.">
        <title>Divergent and convergent evolution of fungal pathogenicity.</title>
        <authorList>
            <person name="Shang Y."/>
            <person name="Xiao G."/>
            <person name="Zheng P."/>
            <person name="Cen K."/>
            <person name="Zhan S."/>
            <person name="Wang C."/>
        </authorList>
    </citation>
    <scope>NUCLEOTIDE SEQUENCE [LARGE SCALE GENOMIC DNA]</scope>
    <source>
        <strain evidence="9 10">RCEF 4871</strain>
    </source>
</reference>
<dbReference type="GO" id="GO:0061775">
    <property type="term" value="F:cohesin loader activity"/>
    <property type="evidence" value="ECO:0007669"/>
    <property type="project" value="InterPro"/>
</dbReference>
<dbReference type="GO" id="GO:1990414">
    <property type="term" value="P:replication-born double-strand break repair via sister chromatid exchange"/>
    <property type="evidence" value="ECO:0007669"/>
    <property type="project" value="TreeGrafter"/>
</dbReference>
<feature type="compositionally biased region" description="Polar residues" evidence="7">
    <location>
        <begin position="1669"/>
        <end position="1685"/>
    </location>
</feature>
<dbReference type="Pfam" id="PF12830">
    <property type="entry name" value="Nipped-B_C"/>
    <property type="match status" value="1"/>
</dbReference>
<evidence type="ECO:0000256" key="3">
    <source>
        <dbReference type="ARBA" id="ARBA00022737"/>
    </source>
</evidence>
<dbReference type="InterPro" id="IPR033031">
    <property type="entry name" value="Scc2/Nipped-B"/>
</dbReference>
<evidence type="ECO:0000256" key="5">
    <source>
        <dbReference type="ARBA" id="ARBA00023306"/>
    </source>
</evidence>
<dbReference type="STRING" id="1081105.A0A167H7V8"/>
<dbReference type="PANTHER" id="PTHR21704">
    <property type="entry name" value="NIPPED-B-LIKE PROTEIN DELANGIN SCC2-RELATED"/>
    <property type="match status" value="1"/>
</dbReference>
<feature type="compositionally biased region" description="Basic residues" evidence="7">
    <location>
        <begin position="1827"/>
        <end position="1857"/>
    </location>
</feature>
<dbReference type="InterPro" id="IPR016024">
    <property type="entry name" value="ARM-type_fold"/>
</dbReference>
<organism evidence="9 10">
    <name type="scientific">Metarhizium rileyi (strain RCEF 4871)</name>
    <name type="common">Nomuraea rileyi</name>
    <dbReference type="NCBI Taxonomy" id="1649241"/>
    <lineage>
        <taxon>Eukaryota</taxon>
        <taxon>Fungi</taxon>
        <taxon>Dikarya</taxon>
        <taxon>Ascomycota</taxon>
        <taxon>Pezizomycotina</taxon>
        <taxon>Sordariomycetes</taxon>
        <taxon>Hypocreomycetidae</taxon>
        <taxon>Hypocreales</taxon>
        <taxon>Clavicipitaceae</taxon>
        <taxon>Metarhizium</taxon>
    </lineage>
</organism>
<evidence type="ECO:0000259" key="8">
    <source>
        <dbReference type="Pfam" id="PF12830"/>
    </source>
</evidence>
<dbReference type="InterPro" id="IPR024986">
    <property type="entry name" value="Nipped-B_C"/>
</dbReference>
<dbReference type="EMBL" id="AZHC01000005">
    <property type="protein sequence ID" value="OAA47587.1"/>
    <property type="molecule type" value="Genomic_DNA"/>
</dbReference>
<dbReference type="InterPro" id="IPR026003">
    <property type="entry name" value="Cohesin_HEAT"/>
</dbReference>
<evidence type="ECO:0000313" key="9">
    <source>
        <dbReference type="EMBL" id="OAA47587.1"/>
    </source>
</evidence>
<dbReference type="CDD" id="cd23958">
    <property type="entry name" value="SCC2"/>
    <property type="match status" value="1"/>
</dbReference>
<keyword evidence="10" id="KW-1185">Reference proteome</keyword>
<dbReference type="PANTHER" id="PTHR21704:SF18">
    <property type="entry name" value="NIPPED-B-LIKE PROTEIN"/>
    <property type="match status" value="1"/>
</dbReference>
<protein>
    <recommendedName>
        <fullName evidence="6">Sister chromatid cohesion protein</fullName>
    </recommendedName>
</protein>
<keyword evidence="3 6" id="KW-0677">Repeat</keyword>
<gene>
    <name evidence="9" type="ORF">NOR_02077</name>
</gene>
<dbReference type="GO" id="GO:0010468">
    <property type="term" value="P:regulation of gene expression"/>
    <property type="evidence" value="ECO:0007669"/>
    <property type="project" value="InterPro"/>
</dbReference>